<dbReference type="AlphaFoldDB" id="A0A147BE99"/>
<evidence type="ECO:0000313" key="2">
    <source>
        <dbReference type="EMBL" id="JAR89101.1"/>
    </source>
</evidence>
<keyword evidence="1" id="KW-0732">Signal</keyword>
<name>A0A147BE99_IXORI</name>
<proteinExistence type="predicted"/>
<organism evidence="2">
    <name type="scientific">Ixodes ricinus</name>
    <name type="common">Common tick</name>
    <name type="synonym">Acarus ricinus</name>
    <dbReference type="NCBI Taxonomy" id="34613"/>
    <lineage>
        <taxon>Eukaryota</taxon>
        <taxon>Metazoa</taxon>
        <taxon>Ecdysozoa</taxon>
        <taxon>Arthropoda</taxon>
        <taxon>Chelicerata</taxon>
        <taxon>Arachnida</taxon>
        <taxon>Acari</taxon>
        <taxon>Parasitiformes</taxon>
        <taxon>Ixodida</taxon>
        <taxon>Ixodoidea</taxon>
        <taxon>Ixodidae</taxon>
        <taxon>Ixodinae</taxon>
        <taxon>Ixodes</taxon>
    </lineage>
</organism>
<protein>
    <submittedName>
        <fullName evidence="2">Putative mitochondrial import inner membrane translocase subunit tim50</fullName>
    </submittedName>
</protein>
<accession>A0A147BE99</accession>
<dbReference type="EMBL" id="GEGO01006303">
    <property type="protein sequence ID" value="JAR89101.1"/>
    <property type="molecule type" value="Transcribed_RNA"/>
</dbReference>
<feature type="chain" id="PRO_5007542074" evidence="1">
    <location>
        <begin position="21"/>
        <end position="98"/>
    </location>
</feature>
<reference evidence="2" key="1">
    <citation type="journal article" date="2018" name="PLoS Negl. Trop. Dis.">
        <title>Sialome diversity of ticks revealed by RNAseq of single tick salivary glands.</title>
        <authorList>
            <person name="Perner J."/>
            <person name="Kropackova S."/>
            <person name="Kopacek P."/>
            <person name="Ribeiro J.M."/>
        </authorList>
    </citation>
    <scope>NUCLEOTIDE SEQUENCE</scope>
    <source>
        <strain evidence="2">Siblings of single egg batch collected in Ceske Budejovice</strain>
        <tissue evidence="2">Salivary glands</tissue>
    </source>
</reference>
<feature type="signal peptide" evidence="1">
    <location>
        <begin position="1"/>
        <end position="20"/>
    </location>
</feature>
<evidence type="ECO:0000256" key="1">
    <source>
        <dbReference type="SAM" id="SignalP"/>
    </source>
</evidence>
<sequence length="98" mass="10745">MSHLTFLVRSLCGIAPYAQAHAPPALVLRRDSVGFKSAQCRLQVGRVSASGWRCVASRLGQSRGPPGFHRCLVFKRGNHARTVSILFSGLLVTRRIKC</sequence>